<reference evidence="1 2" key="1">
    <citation type="submission" date="2023-05" db="EMBL/GenBank/DDBJ databases">
        <title>Novel species of genus Flectobacillus isolated from stream in China.</title>
        <authorList>
            <person name="Lu H."/>
        </authorList>
    </citation>
    <scope>NUCLEOTIDE SEQUENCE [LARGE SCALE GENOMIC DNA]</scope>
    <source>
        <strain evidence="1 2">DC10W</strain>
    </source>
</reference>
<name>A0ABT6YM73_9BACT</name>
<dbReference type="Gene3D" id="3.30.420.250">
    <property type="match status" value="1"/>
</dbReference>
<accession>A0ABT6YM73</accession>
<proteinExistence type="predicted"/>
<organism evidence="1 2">
    <name type="scientific">Flectobacillus longus</name>
    <dbReference type="NCBI Taxonomy" id="2984207"/>
    <lineage>
        <taxon>Bacteria</taxon>
        <taxon>Pseudomonadati</taxon>
        <taxon>Bacteroidota</taxon>
        <taxon>Cytophagia</taxon>
        <taxon>Cytophagales</taxon>
        <taxon>Flectobacillaceae</taxon>
        <taxon>Flectobacillus</taxon>
    </lineage>
</organism>
<dbReference type="Gene3D" id="3.30.420.260">
    <property type="match status" value="1"/>
</dbReference>
<comment type="caution">
    <text evidence="1">The sequence shown here is derived from an EMBL/GenBank/DDBJ whole genome shotgun (WGS) entry which is preliminary data.</text>
</comment>
<dbReference type="RefSeq" id="WP_283369490.1">
    <property type="nucleotide sequence ID" value="NZ_JASHID010000004.1"/>
</dbReference>
<dbReference type="InterPro" id="IPR024213">
    <property type="entry name" value="DUF3822"/>
</dbReference>
<dbReference type="Proteomes" id="UP001236569">
    <property type="component" value="Unassembled WGS sequence"/>
</dbReference>
<sequence length="302" mass="34669">MMDFTLFNPIRQLEAIISNIQPKGKFFLPNFDVEKIPTYQLFFEISSKSFCFWVKDSVTTQIIWVEEYSLSWLDTDSSVVDNISFIYSSHEFLKSIKWHSIHVQCDSQSFVQVPLPYFRKEFLQKYLQLAKGQLISNSEQILSQIDEAFGLVHVFSVETELLNWFSQTYPLVEIQYIPVCQIILEVAKAESRLDPAIYVYVKEDAINVVVTNNGKLQLCNRFPTRSTNDALFYILATLSELSISPEKAVVKLFGELGADGQLLATLSEYVTNVELGDFQTVRVWEDGQIPKNYIGMKDCITA</sequence>
<evidence type="ECO:0000313" key="1">
    <source>
        <dbReference type="EMBL" id="MDI9864283.1"/>
    </source>
</evidence>
<dbReference type="Pfam" id="PF12864">
    <property type="entry name" value="DUF3822"/>
    <property type="match status" value="1"/>
</dbReference>
<gene>
    <name evidence="1" type="ORF">QM480_08100</name>
</gene>
<dbReference type="CDD" id="cd24013">
    <property type="entry name" value="ASKHA_ATPase_BT3980-like"/>
    <property type="match status" value="1"/>
</dbReference>
<evidence type="ECO:0000313" key="2">
    <source>
        <dbReference type="Proteomes" id="UP001236569"/>
    </source>
</evidence>
<protein>
    <submittedName>
        <fullName evidence="1">DUF3822 family protein</fullName>
    </submittedName>
</protein>
<keyword evidence="2" id="KW-1185">Reference proteome</keyword>
<dbReference type="EMBL" id="JASHID010000004">
    <property type="protein sequence ID" value="MDI9864283.1"/>
    <property type="molecule type" value="Genomic_DNA"/>
</dbReference>